<dbReference type="OrthoDB" id="9814580at2"/>
<dbReference type="GO" id="GO:0061710">
    <property type="term" value="F:L-threonylcarbamoyladenylate synthase"/>
    <property type="evidence" value="ECO:0007669"/>
    <property type="project" value="UniProtKB-EC"/>
</dbReference>
<dbReference type="PROSITE" id="PS51163">
    <property type="entry name" value="YRDC"/>
    <property type="match status" value="1"/>
</dbReference>
<evidence type="ECO:0000259" key="12">
    <source>
        <dbReference type="PROSITE" id="PS51163"/>
    </source>
</evidence>
<evidence type="ECO:0000256" key="9">
    <source>
        <dbReference type="ARBA" id="ARBA00022840"/>
    </source>
</evidence>
<dbReference type="GO" id="GO:0000049">
    <property type="term" value="F:tRNA binding"/>
    <property type="evidence" value="ECO:0007669"/>
    <property type="project" value="TreeGrafter"/>
</dbReference>
<evidence type="ECO:0000256" key="8">
    <source>
        <dbReference type="ARBA" id="ARBA00022741"/>
    </source>
</evidence>
<accession>A0A2V1K2C1</accession>
<dbReference type="Pfam" id="PF01300">
    <property type="entry name" value="Sua5_yciO_yrdC"/>
    <property type="match status" value="1"/>
</dbReference>
<dbReference type="SUPFAM" id="SSF55821">
    <property type="entry name" value="YrdC/RibB"/>
    <property type="match status" value="1"/>
</dbReference>
<evidence type="ECO:0000256" key="6">
    <source>
        <dbReference type="ARBA" id="ARBA00022694"/>
    </source>
</evidence>
<dbReference type="Gene3D" id="3.90.870.10">
    <property type="entry name" value="DHBP synthase"/>
    <property type="match status" value="1"/>
</dbReference>
<evidence type="ECO:0000256" key="3">
    <source>
        <dbReference type="ARBA" id="ARBA00012584"/>
    </source>
</evidence>
<gene>
    <name evidence="13" type="ORF">DD236_11720</name>
</gene>
<evidence type="ECO:0000256" key="5">
    <source>
        <dbReference type="ARBA" id="ARBA00022679"/>
    </source>
</evidence>
<reference evidence="14" key="1">
    <citation type="submission" date="2018-05" db="EMBL/GenBank/DDBJ databases">
        <authorList>
            <person name="Li Y."/>
        </authorList>
    </citation>
    <scope>NUCLEOTIDE SEQUENCE [LARGE SCALE GENOMIC DNA]</scope>
    <source>
        <strain evidence="14">sk1b4</strain>
    </source>
</reference>
<comment type="caution">
    <text evidence="13">The sequence shown here is derived from an EMBL/GenBank/DDBJ whole genome shotgun (WGS) entry which is preliminary data.</text>
</comment>
<sequence>MTIVDCSNDLDAAIGQARHAVADGGLVVLPTDTVYGVGANAFSPRAVDKLLTAKGRGRDKPSPVLVASPEDAAKLTTSIPEAARALMDEFWPGALTIILPARQEIGWDLGETGGTVALRMPDNPIALALLQQAGPMAVSSANLTAQHPAATAQQARDQLGDKVAVYLDGGKCGGGEPSTIVIVGEKLEIVRHGAIADSDIARFGTLAG</sequence>
<evidence type="ECO:0000313" key="14">
    <source>
        <dbReference type="Proteomes" id="UP000245283"/>
    </source>
</evidence>
<evidence type="ECO:0000256" key="4">
    <source>
        <dbReference type="ARBA" id="ARBA00022490"/>
    </source>
</evidence>
<organism evidence="13 14">
    <name type="scientific">Ancrocorticia populi</name>
    <dbReference type="NCBI Taxonomy" id="2175228"/>
    <lineage>
        <taxon>Bacteria</taxon>
        <taxon>Bacillati</taxon>
        <taxon>Actinomycetota</taxon>
        <taxon>Actinomycetes</taxon>
        <taxon>Actinomycetales</taxon>
        <taxon>Actinomycetaceae</taxon>
        <taxon>Ancrocorticia</taxon>
    </lineage>
</organism>
<dbReference type="GO" id="GO:0003725">
    <property type="term" value="F:double-stranded RNA binding"/>
    <property type="evidence" value="ECO:0007669"/>
    <property type="project" value="InterPro"/>
</dbReference>
<evidence type="ECO:0000256" key="2">
    <source>
        <dbReference type="ARBA" id="ARBA00007663"/>
    </source>
</evidence>
<dbReference type="PANTHER" id="PTHR17490:SF16">
    <property type="entry name" value="THREONYLCARBAMOYL-AMP SYNTHASE"/>
    <property type="match status" value="1"/>
</dbReference>
<comment type="subcellular location">
    <subcellularLocation>
        <location evidence="1">Cytoplasm</location>
    </subcellularLocation>
</comment>
<dbReference type="RefSeq" id="WP_109094584.1">
    <property type="nucleotide sequence ID" value="NZ_JBQDFL010000005.1"/>
</dbReference>
<dbReference type="PANTHER" id="PTHR17490">
    <property type="entry name" value="SUA5"/>
    <property type="match status" value="1"/>
</dbReference>
<dbReference type="GO" id="GO:0005737">
    <property type="term" value="C:cytoplasm"/>
    <property type="evidence" value="ECO:0007669"/>
    <property type="project" value="UniProtKB-SubCell"/>
</dbReference>
<keyword evidence="7" id="KW-0548">Nucleotidyltransferase</keyword>
<protein>
    <recommendedName>
        <fullName evidence="10">L-threonylcarbamoyladenylate synthase</fullName>
        <ecNumber evidence="3">2.7.7.87</ecNumber>
    </recommendedName>
    <alternativeName>
        <fullName evidence="10">L-threonylcarbamoyladenylate synthase</fullName>
    </alternativeName>
</protein>
<keyword evidence="14" id="KW-1185">Reference proteome</keyword>
<keyword evidence="5" id="KW-0808">Transferase</keyword>
<evidence type="ECO:0000256" key="11">
    <source>
        <dbReference type="ARBA" id="ARBA00048366"/>
    </source>
</evidence>
<evidence type="ECO:0000313" key="13">
    <source>
        <dbReference type="EMBL" id="PWF24368.1"/>
    </source>
</evidence>
<dbReference type="GO" id="GO:0008033">
    <property type="term" value="P:tRNA processing"/>
    <property type="evidence" value="ECO:0007669"/>
    <property type="project" value="UniProtKB-KW"/>
</dbReference>
<comment type="catalytic activity">
    <reaction evidence="11">
        <text>L-threonine + hydrogencarbonate + ATP = L-threonylcarbamoyladenylate + diphosphate + H2O</text>
        <dbReference type="Rhea" id="RHEA:36407"/>
        <dbReference type="ChEBI" id="CHEBI:15377"/>
        <dbReference type="ChEBI" id="CHEBI:17544"/>
        <dbReference type="ChEBI" id="CHEBI:30616"/>
        <dbReference type="ChEBI" id="CHEBI:33019"/>
        <dbReference type="ChEBI" id="CHEBI:57926"/>
        <dbReference type="ChEBI" id="CHEBI:73682"/>
        <dbReference type="EC" id="2.7.7.87"/>
    </reaction>
</comment>
<keyword evidence="8" id="KW-0547">Nucleotide-binding</keyword>
<dbReference type="InterPro" id="IPR050156">
    <property type="entry name" value="TC-AMP_synthase_SUA5"/>
</dbReference>
<evidence type="ECO:0000256" key="1">
    <source>
        <dbReference type="ARBA" id="ARBA00004496"/>
    </source>
</evidence>
<dbReference type="EC" id="2.7.7.87" evidence="3"/>
<comment type="similarity">
    <text evidence="2">Belongs to the SUA5 family.</text>
</comment>
<dbReference type="GO" id="GO:0005524">
    <property type="term" value="F:ATP binding"/>
    <property type="evidence" value="ECO:0007669"/>
    <property type="project" value="UniProtKB-KW"/>
</dbReference>
<dbReference type="InterPro" id="IPR017945">
    <property type="entry name" value="DHBP_synth_RibB-like_a/b_dom"/>
</dbReference>
<dbReference type="Proteomes" id="UP000245283">
    <property type="component" value="Unassembled WGS sequence"/>
</dbReference>
<dbReference type="InterPro" id="IPR006070">
    <property type="entry name" value="Sua5-like_dom"/>
</dbReference>
<keyword evidence="9" id="KW-0067">ATP-binding</keyword>
<name>A0A2V1K2C1_9ACTO</name>
<dbReference type="AlphaFoldDB" id="A0A2V1K2C1"/>
<keyword evidence="6" id="KW-0819">tRNA processing</keyword>
<dbReference type="GO" id="GO:0006450">
    <property type="term" value="P:regulation of translational fidelity"/>
    <property type="evidence" value="ECO:0007669"/>
    <property type="project" value="TreeGrafter"/>
</dbReference>
<dbReference type="EMBL" id="QETB01000008">
    <property type="protein sequence ID" value="PWF24368.1"/>
    <property type="molecule type" value="Genomic_DNA"/>
</dbReference>
<dbReference type="NCBIfam" id="TIGR00057">
    <property type="entry name" value="L-threonylcarbamoyladenylate synthase"/>
    <property type="match status" value="1"/>
</dbReference>
<evidence type="ECO:0000256" key="10">
    <source>
        <dbReference type="ARBA" id="ARBA00029774"/>
    </source>
</evidence>
<proteinExistence type="inferred from homology"/>
<keyword evidence="4" id="KW-0963">Cytoplasm</keyword>
<feature type="domain" description="YrdC-like" evidence="12">
    <location>
        <begin position="11"/>
        <end position="195"/>
    </location>
</feature>
<evidence type="ECO:0000256" key="7">
    <source>
        <dbReference type="ARBA" id="ARBA00022695"/>
    </source>
</evidence>